<dbReference type="AlphaFoldDB" id="A0A4Y7K8T9"/>
<dbReference type="EMBL" id="CM010721">
    <property type="protein sequence ID" value="RZC68742.1"/>
    <property type="molecule type" value="Genomic_DNA"/>
</dbReference>
<evidence type="ECO:0000313" key="1">
    <source>
        <dbReference type="EMBL" id="RZC68742.1"/>
    </source>
</evidence>
<accession>A0A4Y7K8T9</accession>
<evidence type="ECO:0008006" key="3">
    <source>
        <dbReference type="Google" id="ProtNLM"/>
    </source>
</evidence>
<name>A0A4Y7K8T9_PAPSO</name>
<keyword evidence="2" id="KW-1185">Reference proteome</keyword>
<dbReference type="Gene3D" id="2.40.70.10">
    <property type="entry name" value="Acid Proteases"/>
    <property type="match status" value="1"/>
</dbReference>
<proteinExistence type="predicted"/>
<evidence type="ECO:0000313" key="2">
    <source>
        <dbReference type="Proteomes" id="UP000316621"/>
    </source>
</evidence>
<organism evidence="1 2">
    <name type="scientific">Papaver somniferum</name>
    <name type="common">Opium poppy</name>
    <dbReference type="NCBI Taxonomy" id="3469"/>
    <lineage>
        <taxon>Eukaryota</taxon>
        <taxon>Viridiplantae</taxon>
        <taxon>Streptophyta</taxon>
        <taxon>Embryophyta</taxon>
        <taxon>Tracheophyta</taxon>
        <taxon>Spermatophyta</taxon>
        <taxon>Magnoliopsida</taxon>
        <taxon>Ranunculales</taxon>
        <taxon>Papaveraceae</taxon>
        <taxon>Papaveroideae</taxon>
        <taxon>Papaver</taxon>
    </lineage>
</organism>
<dbReference type="Gramene" id="RZC68742">
    <property type="protein sequence ID" value="RZC68742"/>
    <property type="gene ID" value="C5167_032742"/>
</dbReference>
<dbReference type="InterPro" id="IPR021109">
    <property type="entry name" value="Peptidase_aspartic_dom_sf"/>
</dbReference>
<gene>
    <name evidence="1" type="ORF">C5167_032742</name>
</gene>
<dbReference type="Proteomes" id="UP000316621">
    <property type="component" value="Chromosome 7"/>
</dbReference>
<reference evidence="1 2" key="1">
    <citation type="journal article" date="2018" name="Science">
        <title>The opium poppy genome and morphinan production.</title>
        <authorList>
            <person name="Guo L."/>
            <person name="Winzer T."/>
            <person name="Yang X."/>
            <person name="Li Y."/>
            <person name="Ning Z."/>
            <person name="He Z."/>
            <person name="Teodor R."/>
            <person name="Lu Y."/>
            <person name="Bowser T.A."/>
            <person name="Graham I.A."/>
            <person name="Ye K."/>
        </authorList>
    </citation>
    <scope>NUCLEOTIDE SEQUENCE [LARGE SCALE GENOMIC DNA]</scope>
    <source>
        <strain evidence="2">cv. HN1</strain>
        <tissue evidence="1">Leaves</tissue>
    </source>
</reference>
<sequence>MNVTMVPPVAPFGTCYKSSTLPDFVLEGDKVPPGVAFIFPKNELRTGEMTWTGGDVTCLAFVDGGSRFGYIQPIFP</sequence>
<protein>
    <recommendedName>
        <fullName evidence="3">Xylanase inhibitor C-terminal domain-containing protein</fullName>
    </recommendedName>
</protein>